<accession>A0A2M9YCN7</accession>
<dbReference type="Gene3D" id="3.40.50.1820">
    <property type="entry name" value="alpha/beta hydrolase"/>
    <property type="match status" value="1"/>
</dbReference>
<protein>
    <submittedName>
        <fullName evidence="1">Dienelactone hydrolase</fullName>
    </submittedName>
</protein>
<proteinExistence type="predicted"/>
<sequence>MVRYDFQTTLDFQINRVQLKGELFIPSQAAFLAVLVLDEKDDKFADRFSKMRNFLNERGVATLFLKGLLTQEEREIHANRSDTNLLSDRLSEITKQIKNLEGADSLKISYIGSSVIAGRMFRAAGSSDSSVESLILIGNGLQEYSGKFLNVSLLNILGELDFTGRIVNRSALSKIESSIKKVYFVPGSPSHFEDNTKWFMVSEAIQRWYLFPEKRSREFSEF</sequence>
<evidence type="ECO:0000313" key="1">
    <source>
        <dbReference type="EMBL" id="PJZ49318.1"/>
    </source>
</evidence>
<evidence type="ECO:0000313" key="2">
    <source>
        <dbReference type="Proteomes" id="UP000231926"/>
    </source>
</evidence>
<dbReference type="InterPro" id="IPR029058">
    <property type="entry name" value="AB_hydrolase_fold"/>
</dbReference>
<dbReference type="OrthoDB" id="342816at2"/>
<dbReference type="Proteomes" id="UP000231926">
    <property type="component" value="Unassembled WGS sequence"/>
</dbReference>
<name>A0A2M9YCN7_9LEPT</name>
<organism evidence="1 2">
    <name type="scientific">Leptospira saintgironsiae</name>
    <dbReference type="NCBI Taxonomy" id="2023183"/>
    <lineage>
        <taxon>Bacteria</taxon>
        <taxon>Pseudomonadati</taxon>
        <taxon>Spirochaetota</taxon>
        <taxon>Spirochaetia</taxon>
        <taxon>Leptospirales</taxon>
        <taxon>Leptospiraceae</taxon>
        <taxon>Leptospira</taxon>
    </lineage>
</organism>
<dbReference type="GO" id="GO:0016787">
    <property type="term" value="F:hydrolase activity"/>
    <property type="evidence" value="ECO:0007669"/>
    <property type="project" value="UniProtKB-KW"/>
</dbReference>
<keyword evidence="1" id="KW-0378">Hydrolase</keyword>
<gene>
    <name evidence="1" type="ORF">CH362_08245</name>
</gene>
<dbReference type="RefSeq" id="WP_100709891.1">
    <property type="nucleotide sequence ID" value="NZ_NPDR01000003.1"/>
</dbReference>
<reference evidence="1 2" key="1">
    <citation type="submission" date="2017-07" db="EMBL/GenBank/DDBJ databases">
        <title>Leptospira spp. isolated from tropical soils.</title>
        <authorList>
            <person name="Thibeaux R."/>
            <person name="Iraola G."/>
            <person name="Ferres I."/>
            <person name="Bierque E."/>
            <person name="Girault D."/>
            <person name="Soupe-Gilbert M.-E."/>
            <person name="Picardeau M."/>
            <person name="Goarant C."/>
        </authorList>
    </citation>
    <scope>NUCLEOTIDE SEQUENCE [LARGE SCALE GENOMIC DNA]</scope>
    <source>
        <strain evidence="1 2">FH4-C-A2</strain>
    </source>
</reference>
<dbReference type="EMBL" id="NPDR01000003">
    <property type="protein sequence ID" value="PJZ49318.1"/>
    <property type="molecule type" value="Genomic_DNA"/>
</dbReference>
<comment type="caution">
    <text evidence="1">The sequence shown here is derived from an EMBL/GenBank/DDBJ whole genome shotgun (WGS) entry which is preliminary data.</text>
</comment>
<keyword evidence="2" id="KW-1185">Reference proteome</keyword>
<dbReference type="AlphaFoldDB" id="A0A2M9YCN7"/>